<evidence type="ECO:0000256" key="5">
    <source>
        <dbReference type="SAM" id="SignalP"/>
    </source>
</evidence>
<evidence type="ECO:0000313" key="9">
    <source>
        <dbReference type="Proteomes" id="UP000038622"/>
    </source>
</evidence>
<evidence type="ECO:0000313" key="8">
    <source>
        <dbReference type="EMBL" id="CRF44936.1"/>
    </source>
</evidence>
<dbReference type="GO" id="GO:0008800">
    <property type="term" value="F:beta-lactamase activity"/>
    <property type="evidence" value="ECO:0007669"/>
    <property type="project" value="UniProtKB-EC"/>
</dbReference>
<name>A0A0K2X666_9HELI</name>
<reference evidence="9" key="2">
    <citation type="submission" date="2014-12" db="EMBL/GenBank/DDBJ databases">
        <authorList>
            <person name="Smet A."/>
        </authorList>
    </citation>
    <scope>NUCLEOTIDE SEQUENCE [LARGE SCALE GENOMIC DNA]</scope>
</reference>
<dbReference type="InterPro" id="IPR006597">
    <property type="entry name" value="Sel1-like"/>
</dbReference>
<dbReference type="EMBL" id="CDMN01000067">
    <property type="protein sequence ID" value="CRF44936.1"/>
    <property type="molecule type" value="Genomic_DNA"/>
</dbReference>
<keyword evidence="9" id="KW-1185">Reference proteome</keyword>
<dbReference type="InterPro" id="IPR011990">
    <property type="entry name" value="TPR-like_helical_dom_sf"/>
</dbReference>
<dbReference type="InterPro" id="IPR050767">
    <property type="entry name" value="Sel1_AlgK"/>
</dbReference>
<dbReference type="PANTHER" id="PTHR11102:SF147">
    <property type="entry name" value="SEL1L ADAPTOR SUBUNIT OF ERAD E3 UBIQUITIN LIGASE"/>
    <property type="match status" value="1"/>
</dbReference>
<dbReference type="Gene3D" id="1.25.40.10">
    <property type="entry name" value="Tetratricopeptide repeat domain"/>
    <property type="match status" value="2"/>
</dbReference>
<reference evidence="6" key="1">
    <citation type="submission" date="2014-12" db="EMBL/GenBank/DDBJ databases">
        <title>Whole genome sequences of four Staphylococcus schleiferi canine isolates.</title>
        <authorList>
            <person name="Misic A.M."/>
            <person name="Cain C."/>
            <person name="Morris D.O."/>
            <person name="Rankin S."/>
            <person name="Beiting D."/>
        </authorList>
    </citation>
    <scope>NUCLEOTIDE SEQUENCE</scope>
    <source>
        <strain evidence="6">ASB11</strain>
        <strain evidence="7">ASB13</strain>
        <strain evidence="8">ASB9</strain>
    </source>
</reference>
<comment type="catalytic activity">
    <reaction evidence="1">
        <text>a beta-lactam + H2O = a substituted beta-amino acid</text>
        <dbReference type="Rhea" id="RHEA:20401"/>
        <dbReference type="ChEBI" id="CHEBI:15377"/>
        <dbReference type="ChEBI" id="CHEBI:35627"/>
        <dbReference type="ChEBI" id="CHEBI:140347"/>
        <dbReference type="EC" id="3.5.2.6"/>
    </reaction>
</comment>
<dbReference type="Pfam" id="PF08238">
    <property type="entry name" value="Sel1"/>
    <property type="match status" value="5"/>
</dbReference>
<evidence type="ECO:0000313" key="6">
    <source>
        <dbReference type="EMBL" id="CRF41551.1"/>
    </source>
</evidence>
<feature type="signal peptide" evidence="5">
    <location>
        <begin position="1"/>
        <end position="26"/>
    </location>
</feature>
<protein>
    <recommendedName>
        <fullName evidence="2">beta-lactamase</fullName>
        <ecNumber evidence="2">3.5.2.6</ecNumber>
    </recommendedName>
</protein>
<gene>
    <name evidence="6" type="ORF">HAL011_13520</name>
    <name evidence="7" type="ORF">HAL013_14880</name>
    <name evidence="8" type="ORF">HAL09_15620</name>
</gene>
<evidence type="ECO:0000313" key="11">
    <source>
        <dbReference type="Proteomes" id="UP000045175"/>
    </source>
</evidence>
<feature type="chain" id="PRO_5013456460" description="beta-lactamase" evidence="5">
    <location>
        <begin position="27"/>
        <end position="232"/>
    </location>
</feature>
<dbReference type="Proteomes" id="UP000041394">
    <property type="component" value="Unassembled WGS sequence"/>
</dbReference>
<dbReference type="GO" id="GO:0036503">
    <property type="term" value="P:ERAD pathway"/>
    <property type="evidence" value="ECO:0007669"/>
    <property type="project" value="TreeGrafter"/>
</dbReference>
<reference evidence="10 11" key="3">
    <citation type="submission" date="2014-12" db="EMBL/GenBank/DDBJ databases">
        <authorList>
            <person name="Jaenicke S."/>
        </authorList>
    </citation>
    <scope>NUCLEOTIDE SEQUENCE [LARGE SCALE GENOMIC DNA]</scope>
</reference>
<dbReference type="EMBL" id="CDML01000044">
    <property type="protein sequence ID" value="CRF41551.1"/>
    <property type="molecule type" value="Genomic_DNA"/>
</dbReference>
<proteinExistence type="predicted"/>
<evidence type="ECO:0000313" key="7">
    <source>
        <dbReference type="EMBL" id="CRF43262.1"/>
    </source>
</evidence>
<dbReference type="EMBL" id="CDMH01000059">
    <property type="protein sequence ID" value="CRF43262.1"/>
    <property type="molecule type" value="Genomic_DNA"/>
</dbReference>
<organism evidence="6 9">
    <name type="scientific">Helicobacter ailurogastricus</name>
    <dbReference type="NCBI Taxonomy" id="1578720"/>
    <lineage>
        <taxon>Bacteria</taxon>
        <taxon>Pseudomonadati</taxon>
        <taxon>Campylobacterota</taxon>
        <taxon>Epsilonproteobacteria</taxon>
        <taxon>Campylobacterales</taxon>
        <taxon>Helicobacteraceae</taxon>
        <taxon>Helicobacter</taxon>
    </lineage>
</organism>
<dbReference type="OrthoDB" id="5330140at2"/>
<keyword evidence="3" id="KW-1015">Disulfide bond</keyword>
<evidence type="ECO:0000313" key="10">
    <source>
        <dbReference type="Proteomes" id="UP000041394"/>
    </source>
</evidence>
<dbReference type="SMART" id="SM00671">
    <property type="entry name" value="SEL1"/>
    <property type="match status" value="4"/>
</dbReference>
<keyword evidence="4" id="KW-0046">Antibiotic resistance</keyword>
<dbReference type="Proteomes" id="UP000038622">
    <property type="component" value="Unassembled WGS sequence"/>
</dbReference>
<sequence length="232" mass="26031">MTIYKILQRFTAVLVAGVFVFSSLQANVRTQAERDQASQNYAAGLQAYQHKDYTMALQYFREGCSKNYGACFYLWVMLMHGQGTTRNIRTAMDLWNRKLSSADTDHTDYLLKVAQTGIADAYFILAFNILDKSDSGADKALEYCQRAVDMGSSSGYVCLGMIYRDGAGVPRSYQKALEYYQKAANMGDAMGNNSLAEMYEKGVGVQQDKEMAMQYYQRACNTGYPDACNKQP</sequence>
<dbReference type="STRING" id="1578720.HAL011_13520"/>
<dbReference type="GO" id="GO:0046677">
    <property type="term" value="P:response to antibiotic"/>
    <property type="evidence" value="ECO:0007669"/>
    <property type="project" value="UniProtKB-KW"/>
</dbReference>
<dbReference type="SUPFAM" id="SSF81901">
    <property type="entry name" value="HCP-like"/>
    <property type="match status" value="2"/>
</dbReference>
<dbReference type="RefSeq" id="WP_053941835.1">
    <property type="nucleotide sequence ID" value="NZ_CDMH01000059.1"/>
</dbReference>
<evidence type="ECO:0000256" key="4">
    <source>
        <dbReference type="ARBA" id="ARBA00023251"/>
    </source>
</evidence>
<dbReference type="PANTHER" id="PTHR11102">
    <property type="entry name" value="SEL-1-LIKE PROTEIN"/>
    <property type="match status" value="1"/>
</dbReference>
<dbReference type="EC" id="3.5.2.6" evidence="2"/>
<dbReference type="Proteomes" id="UP000045175">
    <property type="component" value="Unassembled WGS sequence"/>
</dbReference>
<evidence type="ECO:0000256" key="2">
    <source>
        <dbReference type="ARBA" id="ARBA00012865"/>
    </source>
</evidence>
<evidence type="ECO:0000256" key="1">
    <source>
        <dbReference type="ARBA" id="ARBA00001526"/>
    </source>
</evidence>
<accession>A0A0K2X666</accession>
<evidence type="ECO:0000256" key="3">
    <source>
        <dbReference type="ARBA" id="ARBA00023157"/>
    </source>
</evidence>
<keyword evidence="5" id="KW-0732">Signal</keyword>
<dbReference type="AlphaFoldDB" id="A0A0K2X666"/>